<dbReference type="InterPro" id="IPR027417">
    <property type="entry name" value="P-loop_NTPase"/>
</dbReference>
<keyword evidence="4" id="KW-0067">ATP-binding</keyword>
<keyword evidence="8" id="KW-1185">Reference proteome</keyword>
<keyword evidence="1" id="KW-0547">Nucleotide-binding</keyword>
<dbReference type="InterPro" id="IPR056329">
    <property type="entry name" value="CON_HrpB"/>
</dbReference>
<dbReference type="RefSeq" id="WP_155618099.1">
    <property type="nucleotide sequence ID" value="NZ_WOAA01000008.1"/>
</dbReference>
<dbReference type="Pfam" id="PF00271">
    <property type="entry name" value="Helicase_C"/>
    <property type="match status" value="1"/>
</dbReference>
<proteinExistence type="predicted"/>
<dbReference type="CDD" id="cd18791">
    <property type="entry name" value="SF2_C_RHA"/>
    <property type="match status" value="1"/>
</dbReference>
<dbReference type="Pfam" id="PF24473">
    <property type="entry name" value="CON_HrpB"/>
    <property type="match status" value="1"/>
</dbReference>
<dbReference type="GO" id="GO:0004386">
    <property type="term" value="F:helicase activity"/>
    <property type="evidence" value="ECO:0007669"/>
    <property type="project" value="UniProtKB-KW"/>
</dbReference>
<reference evidence="7 8" key="1">
    <citation type="submission" date="2019-11" db="EMBL/GenBank/DDBJ databases">
        <title>Draft genome sequences of five Paenibacillus species of dairy origin.</title>
        <authorList>
            <person name="Olajide A.M."/>
            <person name="Chen S."/>
            <person name="Lapointe G."/>
        </authorList>
    </citation>
    <scope>NUCLEOTIDE SEQUENCE [LARGE SCALE GENOMIC DNA]</scope>
    <source>
        <strain evidence="7 8">3CS1</strain>
    </source>
</reference>
<dbReference type="PIRSF" id="PIRSF005496">
    <property type="entry name" value="ATP_hel_hrpB"/>
    <property type="match status" value="1"/>
</dbReference>
<evidence type="ECO:0000313" key="7">
    <source>
        <dbReference type="EMBL" id="MUG66637.1"/>
    </source>
</evidence>
<dbReference type="CDD" id="cd17990">
    <property type="entry name" value="DEXHc_HrpB"/>
    <property type="match status" value="1"/>
</dbReference>
<dbReference type="SMART" id="SM00487">
    <property type="entry name" value="DEXDc"/>
    <property type="match status" value="1"/>
</dbReference>
<dbReference type="SMART" id="SM00490">
    <property type="entry name" value="HELICc"/>
    <property type="match status" value="1"/>
</dbReference>
<dbReference type="EMBL" id="WOAA01000008">
    <property type="protein sequence ID" value="MUG66637.1"/>
    <property type="molecule type" value="Genomic_DNA"/>
</dbReference>
<dbReference type="SMART" id="SM00847">
    <property type="entry name" value="HA2"/>
    <property type="match status" value="1"/>
</dbReference>
<evidence type="ECO:0000313" key="8">
    <source>
        <dbReference type="Proteomes" id="UP000435177"/>
    </source>
</evidence>
<evidence type="ECO:0000256" key="3">
    <source>
        <dbReference type="ARBA" id="ARBA00022806"/>
    </source>
</evidence>
<evidence type="ECO:0000256" key="2">
    <source>
        <dbReference type="ARBA" id="ARBA00022801"/>
    </source>
</evidence>
<dbReference type="NCBIfam" id="TIGR01970">
    <property type="entry name" value="DEAH_box_HrpB"/>
    <property type="match status" value="1"/>
</dbReference>
<evidence type="ECO:0000256" key="1">
    <source>
        <dbReference type="ARBA" id="ARBA00022741"/>
    </source>
</evidence>
<gene>
    <name evidence="7" type="primary">hrpB</name>
    <name evidence="7" type="ORF">GNP94_11560</name>
</gene>
<dbReference type="Proteomes" id="UP000435177">
    <property type="component" value="Unassembled WGS sequence"/>
</dbReference>
<dbReference type="InterPro" id="IPR007502">
    <property type="entry name" value="Helicase-assoc_dom"/>
</dbReference>
<name>A0ABW9T154_9BACL</name>
<keyword evidence="2" id="KW-0378">Hydrolase</keyword>
<feature type="domain" description="Helicase ATP-binding" evidence="5">
    <location>
        <begin position="16"/>
        <end position="180"/>
    </location>
</feature>
<dbReference type="InterPro" id="IPR010225">
    <property type="entry name" value="HrpB"/>
</dbReference>
<dbReference type="Gene3D" id="3.40.50.300">
    <property type="entry name" value="P-loop containing nucleotide triphosphate hydrolases"/>
    <property type="match status" value="2"/>
</dbReference>
<organism evidence="7 8">
    <name type="scientific">Paenibacillus campinasensis</name>
    <dbReference type="NCBI Taxonomy" id="66347"/>
    <lineage>
        <taxon>Bacteria</taxon>
        <taxon>Bacillati</taxon>
        <taxon>Bacillota</taxon>
        <taxon>Bacilli</taxon>
        <taxon>Bacillales</taxon>
        <taxon>Paenibacillaceae</taxon>
        <taxon>Paenibacillus</taxon>
    </lineage>
</organism>
<dbReference type="PANTHER" id="PTHR43519">
    <property type="entry name" value="ATP-DEPENDENT RNA HELICASE HRPB"/>
    <property type="match status" value="1"/>
</dbReference>
<dbReference type="Pfam" id="PF08482">
    <property type="entry name" value="HrpB_C"/>
    <property type="match status" value="1"/>
</dbReference>
<dbReference type="Gene3D" id="1.20.120.1080">
    <property type="match status" value="1"/>
</dbReference>
<keyword evidence="3 7" id="KW-0347">Helicase</keyword>
<dbReference type="InterPro" id="IPR013689">
    <property type="entry name" value="RNA_helicase_ATP-dep_HrpB_C"/>
</dbReference>
<sequence>MNNSLLPIHQVLPRLQAALSEGSVAVLIAEPGAGKTTQVPLALLKEPWLGDKKIIMLEPRRLAARTAARFMASAMGEQTGETVGYRVRSESVVGPSTRIEVVTEGILTRMLQSDPSLPDVGMIIFDEFHERSLPADTGLAFALESRAVLREDLKLLVMSATLDAEPVARLLGGAPVIRSEGRSYPVETVYWPQFSAAGKDLPHSVARAVLQALHEQEGDMLVFLPGAGEIRRTAAAISAGLTGTGVVIRPLYSALPFREQDLAIRPDAEGRRRIVLATSIAESSLTIEGVRVVVDSGYVRTELVSPRTGLPQLVTRRVSKASADQRRGRAGRLMPGVCYRLWSPEEHARLPDMEVPAIRQSDLAPLALELAAWGTRDPEQLAWLDPPPAAALGSGQRLLRRLGALDERGAITDHGRELATLGLHPRLGHMLVKAKALGAAALACRLAVLLQERDLLRGSEAARDCDMRTRLAQLLTYESAGRLSQADEEQLPAMMREVKRLVRQLQIDEGERVEPELCGLLLSFAYPDRIGKNRGDGSFLLANGRGARLAELQPLSRASYLVAAAIDDKGTDGHIQLAAELDAAIIERHHPESILVHKEVRWDAGAGAVRARKSWKLDAIVLKETPDPNPAAEEIAAAVLDGMRSEGLGLLQWGKADLQYRERMAFMHAHNPDWPDVSDEALLDRMEDWLLPFLDRVESRRDLQRLKPSAMLEQLLTWDQRRLLQSEAPTHIQVPSGSKIPVDYSDPQRPALAVRLQEMFGLSETPRIAGGKAALTIHLLSPAQRPVQVTSDLASFWAHGYFEVKKDLKGRYPKHYWPDDPLKAQPTSRVRPKS</sequence>
<dbReference type="SUPFAM" id="SSF52540">
    <property type="entry name" value="P-loop containing nucleoside triphosphate hydrolases"/>
    <property type="match status" value="1"/>
</dbReference>
<comment type="caution">
    <text evidence="7">The sequence shown here is derived from an EMBL/GenBank/DDBJ whole genome shotgun (WGS) entry which is preliminary data.</text>
</comment>
<dbReference type="InterPro" id="IPR011545">
    <property type="entry name" value="DEAD/DEAH_box_helicase_dom"/>
</dbReference>
<evidence type="ECO:0000256" key="4">
    <source>
        <dbReference type="ARBA" id="ARBA00022840"/>
    </source>
</evidence>
<feature type="domain" description="Helicase C-terminal" evidence="6">
    <location>
        <begin position="208"/>
        <end position="374"/>
    </location>
</feature>
<evidence type="ECO:0000259" key="6">
    <source>
        <dbReference type="PROSITE" id="PS51194"/>
    </source>
</evidence>
<dbReference type="InterPro" id="IPR014001">
    <property type="entry name" value="Helicase_ATP-bd"/>
</dbReference>
<accession>A0ABW9T154</accession>
<dbReference type="InterPro" id="IPR049614">
    <property type="entry name" value="HrpB_DEXH"/>
</dbReference>
<dbReference type="PROSITE" id="PS51192">
    <property type="entry name" value="HELICASE_ATP_BIND_1"/>
    <property type="match status" value="1"/>
</dbReference>
<dbReference type="PANTHER" id="PTHR43519:SF1">
    <property type="entry name" value="ATP-DEPENDENT RNA HELICASE HRPB"/>
    <property type="match status" value="1"/>
</dbReference>
<protein>
    <submittedName>
        <fullName evidence="7">ATP-dependent helicase HrpB</fullName>
    </submittedName>
</protein>
<dbReference type="Pfam" id="PF00270">
    <property type="entry name" value="DEAD"/>
    <property type="match status" value="1"/>
</dbReference>
<dbReference type="PROSITE" id="PS51194">
    <property type="entry name" value="HELICASE_CTER"/>
    <property type="match status" value="1"/>
</dbReference>
<dbReference type="InterPro" id="IPR001650">
    <property type="entry name" value="Helicase_C-like"/>
</dbReference>
<evidence type="ECO:0000259" key="5">
    <source>
        <dbReference type="PROSITE" id="PS51192"/>
    </source>
</evidence>